<dbReference type="Gene3D" id="3.10.580.10">
    <property type="entry name" value="CBS-domain"/>
    <property type="match status" value="1"/>
</dbReference>
<evidence type="ECO:0000256" key="10">
    <source>
        <dbReference type="PROSITE-ProRule" id="PRU01193"/>
    </source>
</evidence>
<dbReference type="InterPro" id="IPR036318">
    <property type="entry name" value="FAD-bd_PCMH-like_sf"/>
</dbReference>
<keyword evidence="8 10" id="KW-0472">Membrane</keyword>
<feature type="chain" id="PRO_5044228833" evidence="12">
    <location>
        <begin position="26"/>
        <end position="428"/>
    </location>
</feature>
<keyword evidence="7 9" id="KW-0129">CBS domain</keyword>
<keyword evidence="6 10" id="KW-1133">Transmembrane helix</keyword>
<name>A0AB39KPT6_9CAUL</name>
<dbReference type="RefSeq" id="WP_369058649.1">
    <property type="nucleotide sequence ID" value="NZ_CP158375.1"/>
</dbReference>
<dbReference type="Pfam" id="PF03471">
    <property type="entry name" value="CorC_HlyC"/>
    <property type="match status" value="1"/>
</dbReference>
<gene>
    <name evidence="15" type="ORF">ABOZ73_13495</name>
</gene>
<dbReference type="FunFam" id="3.10.580.10:FF:000002">
    <property type="entry name" value="Magnesium/cobalt efflux protein CorC"/>
    <property type="match status" value="1"/>
</dbReference>
<dbReference type="PANTHER" id="PTHR22777:SF32">
    <property type="entry name" value="UPF0053 INNER MEMBRANE PROTEIN YFJD"/>
    <property type="match status" value="1"/>
</dbReference>
<dbReference type="GO" id="GO:0050660">
    <property type="term" value="F:flavin adenine dinucleotide binding"/>
    <property type="evidence" value="ECO:0007669"/>
    <property type="project" value="InterPro"/>
</dbReference>
<organism evidence="15">
    <name type="scientific">Caulobacter sp. 73W</name>
    <dbReference type="NCBI Taxonomy" id="3161137"/>
    <lineage>
        <taxon>Bacteria</taxon>
        <taxon>Pseudomonadati</taxon>
        <taxon>Pseudomonadota</taxon>
        <taxon>Alphaproteobacteria</taxon>
        <taxon>Caulobacterales</taxon>
        <taxon>Caulobacteraceae</taxon>
        <taxon>Caulobacter</taxon>
    </lineage>
</organism>
<keyword evidence="5" id="KW-0677">Repeat</keyword>
<sequence length="428" mass="46606">MIWAILAGLAPSLAVLLAMSGLISAAETSMTAASRGRMHQLERDGDKAAARVNRLNTDQEQMIGAILLSNNVINIGASALTTSVLAVAFPGPIGALMATAVMTVLIVVFSEILPKTLAIARADDVARAMSIPTVIVVKIFGPVARGAQWIVRQTLKPFGINLSMETDVLAAHEEIRGAVEYHHSEGLVEGRDRRMLGGVLDLSEMDVSEVMVHRKSMVMLDIDLPARQLVAQALDNAHSRLPLYRGETENIVGVLHGKDLLKAMAEADGGLDGLDIAAIAREPWFIPDTTNLKDQLNAFLKRRSHFALVVDEYGALQGLVTLEDILEEIVGEIDDEHDDAVEGVRRQPDGTVNVDGHVTVRDLNRAMDWDLPEGDAVTIAGLVIHEAQTIPEPGQTFIFHRHRFQILRRQRNQITALRVSPRLDEAAT</sequence>
<dbReference type="PANTHER" id="PTHR22777">
    <property type="entry name" value="HEMOLYSIN-RELATED"/>
    <property type="match status" value="1"/>
</dbReference>
<dbReference type="PROSITE" id="PS51371">
    <property type="entry name" value="CBS"/>
    <property type="match status" value="2"/>
</dbReference>
<dbReference type="InterPro" id="IPR016169">
    <property type="entry name" value="FAD-bd_PCMH_sub2"/>
</dbReference>
<dbReference type="GO" id="GO:0005886">
    <property type="term" value="C:plasma membrane"/>
    <property type="evidence" value="ECO:0007669"/>
    <property type="project" value="UniProtKB-SubCell"/>
</dbReference>
<evidence type="ECO:0000256" key="7">
    <source>
        <dbReference type="ARBA" id="ARBA00023122"/>
    </source>
</evidence>
<dbReference type="AlphaFoldDB" id="A0AB39KPT6"/>
<keyword evidence="3" id="KW-1003">Cell membrane</keyword>
<feature type="domain" description="CBS" evidence="13">
    <location>
        <begin position="279"/>
        <end position="336"/>
    </location>
</feature>
<evidence type="ECO:0000256" key="12">
    <source>
        <dbReference type="SAM" id="SignalP"/>
    </source>
</evidence>
<dbReference type="Pfam" id="PF00571">
    <property type="entry name" value="CBS"/>
    <property type="match status" value="2"/>
</dbReference>
<reference evidence="15" key="1">
    <citation type="submission" date="2024-06" db="EMBL/GenBank/DDBJ databases">
        <title>Caulobacter inopinatus, sp. nov.</title>
        <authorList>
            <person name="Donachie S.P."/>
        </authorList>
    </citation>
    <scope>NUCLEOTIDE SEQUENCE</scope>
    <source>
        <strain evidence="15">73W</strain>
    </source>
</reference>
<keyword evidence="4 10" id="KW-0812">Transmembrane</keyword>
<evidence type="ECO:0000259" key="13">
    <source>
        <dbReference type="PROSITE" id="PS51371"/>
    </source>
</evidence>
<feature type="transmembrane region" description="Helical" evidence="11">
    <location>
        <begin position="93"/>
        <end position="113"/>
    </location>
</feature>
<proteinExistence type="inferred from homology"/>
<evidence type="ECO:0000259" key="14">
    <source>
        <dbReference type="PROSITE" id="PS51846"/>
    </source>
</evidence>
<evidence type="ECO:0000256" key="8">
    <source>
        <dbReference type="ARBA" id="ARBA00023136"/>
    </source>
</evidence>
<dbReference type="InterPro" id="IPR000644">
    <property type="entry name" value="CBS_dom"/>
</dbReference>
<dbReference type="InterPro" id="IPR044751">
    <property type="entry name" value="Ion_transp-like_CBS"/>
</dbReference>
<comment type="similarity">
    <text evidence="2">Belongs to the UPF0053 family. Hemolysin C subfamily.</text>
</comment>
<protein>
    <submittedName>
        <fullName evidence="15">HlyC/CorC family transporter</fullName>
    </submittedName>
</protein>
<evidence type="ECO:0000256" key="9">
    <source>
        <dbReference type="PROSITE-ProRule" id="PRU00703"/>
    </source>
</evidence>
<evidence type="ECO:0000256" key="4">
    <source>
        <dbReference type="ARBA" id="ARBA00022692"/>
    </source>
</evidence>
<evidence type="ECO:0000256" key="2">
    <source>
        <dbReference type="ARBA" id="ARBA00006446"/>
    </source>
</evidence>
<feature type="domain" description="CBS" evidence="13">
    <location>
        <begin position="211"/>
        <end position="273"/>
    </location>
</feature>
<comment type="subcellular location">
    <subcellularLocation>
        <location evidence="1">Cell membrane</location>
        <topology evidence="1">Multi-pass membrane protein</topology>
    </subcellularLocation>
</comment>
<dbReference type="SMART" id="SM01091">
    <property type="entry name" value="CorC_HlyC"/>
    <property type="match status" value="1"/>
</dbReference>
<evidence type="ECO:0000256" key="1">
    <source>
        <dbReference type="ARBA" id="ARBA00004651"/>
    </source>
</evidence>
<evidence type="ECO:0000256" key="5">
    <source>
        <dbReference type="ARBA" id="ARBA00022737"/>
    </source>
</evidence>
<dbReference type="Pfam" id="PF01595">
    <property type="entry name" value="CNNM"/>
    <property type="match status" value="1"/>
</dbReference>
<dbReference type="SUPFAM" id="SSF54631">
    <property type="entry name" value="CBS-domain pair"/>
    <property type="match status" value="1"/>
</dbReference>
<accession>A0AB39KPT6</accession>
<dbReference type="EMBL" id="CP158375">
    <property type="protein sequence ID" value="XDO95807.1"/>
    <property type="molecule type" value="Genomic_DNA"/>
</dbReference>
<feature type="domain" description="CNNM transmembrane" evidence="14">
    <location>
        <begin position="2"/>
        <end position="192"/>
    </location>
</feature>
<dbReference type="Gene3D" id="3.30.465.10">
    <property type="match status" value="1"/>
</dbReference>
<evidence type="ECO:0000256" key="6">
    <source>
        <dbReference type="ARBA" id="ARBA00022989"/>
    </source>
</evidence>
<dbReference type="InterPro" id="IPR002550">
    <property type="entry name" value="CNNM"/>
</dbReference>
<evidence type="ECO:0000313" key="15">
    <source>
        <dbReference type="EMBL" id="XDO95807.1"/>
    </source>
</evidence>
<evidence type="ECO:0000256" key="3">
    <source>
        <dbReference type="ARBA" id="ARBA00022475"/>
    </source>
</evidence>
<dbReference type="SUPFAM" id="SSF56176">
    <property type="entry name" value="FAD-binding/transporter-associated domain-like"/>
    <property type="match status" value="1"/>
</dbReference>
<dbReference type="InterPro" id="IPR005170">
    <property type="entry name" value="Transptr-assoc_dom"/>
</dbReference>
<dbReference type="PROSITE" id="PS51846">
    <property type="entry name" value="CNNM"/>
    <property type="match status" value="1"/>
</dbReference>
<keyword evidence="12" id="KW-0732">Signal</keyword>
<evidence type="ECO:0000256" key="11">
    <source>
        <dbReference type="SAM" id="Phobius"/>
    </source>
</evidence>
<dbReference type="InterPro" id="IPR046342">
    <property type="entry name" value="CBS_dom_sf"/>
</dbReference>
<feature type="signal peptide" evidence="12">
    <location>
        <begin position="1"/>
        <end position="25"/>
    </location>
</feature>
<dbReference type="CDD" id="cd04590">
    <property type="entry name" value="CBS_pair_CorC_HlyC_assoc"/>
    <property type="match status" value="1"/>
</dbReference>